<keyword evidence="1" id="KW-0812">Transmembrane</keyword>
<feature type="transmembrane region" description="Helical" evidence="1">
    <location>
        <begin position="56"/>
        <end position="77"/>
    </location>
</feature>
<dbReference type="InterPro" id="IPR047798">
    <property type="entry name" value="BPSS1780-like"/>
</dbReference>
<evidence type="ECO:0000313" key="2">
    <source>
        <dbReference type="EMBL" id="GLR12324.1"/>
    </source>
</evidence>
<reference evidence="3" key="1">
    <citation type="journal article" date="2019" name="Int. J. Syst. Evol. Microbiol.">
        <title>The Global Catalogue of Microorganisms (GCM) 10K type strain sequencing project: providing services to taxonomists for standard genome sequencing and annotation.</title>
        <authorList>
            <consortium name="The Broad Institute Genomics Platform"/>
            <consortium name="The Broad Institute Genome Sequencing Center for Infectious Disease"/>
            <person name="Wu L."/>
            <person name="Ma J."/>
        </authorList>
    </citation>
    <scope>NUCLEOTIDE SEQUENCE [LARGE SCALE GENOMIC DNA]</scope>
    <source>
        <strain evidence="3">NBRC 110044</strain>
    </source>
</reference>
<feature type="transmembrane region" description="Helical" evidence="1">
    <location>
        <begin position="207"/>
        <end position="235"/>
    </location>
</feature>
<dbReference type="Proteomes" id="UP001156706">
    <property type="component" value="Unassembled WGS sequence"/>
</dbReference>
<gene>
    <name evidence="2" type="ORF">GCM10007907_11140</name>
</gene>
<dbReference type="RefSeq" id="WP_284195451.1">
    <property type="nucleotide sequence ID" value="NZ_BSOG01000001.1"/>
</dbReference>
<name>A0ABQ5YC02_9NEIS</name>
<proteinExistence type="predicted"/>
<sequence length="258" mass="26841">MDNSLPVFRVVAAGRGWDWIVQGFELFKRNPGIWVAITVIWILLNMAASITGAGALAAPLFAPVLLGGMLIGCARLVRDQELEINHLFAGFKQPFLPLLGVGLGLLVAQWAVALIAGMLALTFGAGTFLSGATLSGSASEAAIAASVLAGLGVGILVVILVALLLYGVVLMAFTFAPALAVLGNVAPIAAIQSSFKAAWANWRPLTIAGLIALPLCIIAAIPLMLGYLVLIPVLIGASYAAYRDIYPELPEQLAEDTP</sequence>
<evidence type="ECO:0000256" key="1">
    <source>
        <dbReference type="SAM" id="Phobius"/>
    </source>
</evidence>
<evidence type="ECO:0008006" key="4">
    <source>
        <dbReference type="Google" id="ProtNLM"/>
    </source>
</evidence>
<accession>A0ABQ5YC02</accession>
<dbReference type="NCBIfam" id="NF041043">
    <property type="entry name" value="BPSS1780_fam"/>
    <property type="match status" value="1"/>
</dbReference>
<keyword evidence="3" id="KW-1185">Reference proteome</keyword>
<organism evidence="2 3">
    <name type="scientific">Chitinimonas prasina</name>
    <dbReference type="NCBI Taxonomy" id="1434937"/>
    <lineage>
        <taxon>Bacteria</taxon>
        <taxon>Pseudomonadati</taxon>
        <taxon>Pseudomonadota</taxon>
        <taxon>Betaproteobacteria</taxon>
        <taxon>Neisseriales</taxon>
        <taxon>Chitinibacteraceae</taxon>
        <taxon>Chitinimonas</taxon>
    </lineage>
</organism>
<keyword evidence="1" id="KW-1133">Transmembrane helix</keyword>
<dbReference type="EMBL" id="BSOG01000001">
    <property type="protein sequence ID" value="GLR12324.1"/>
    <property type="molecule type" value="Genomic_DNA"/>
</dbReference>
<comment type="caution">
    <text evidence="2">The sequence shown here is derived from an EMBL/GenBank/DDBJ whole genome shotgun (WGS) entry which is preliminary data.</text>
</comment>
<feature type="transmembrane region" description="Helical" evidence="1">
    <location>
        <begin position="141"/>
        <end position="166"/>
    </location>
</feature>
<feature type="transmembrane region" description="Helical" evidence="1">
    <location>
        <begin position="173"/>
        <end position="195"/>
    </location>
</feature>
<evidence type="ECO:0000313" key="3">
    <source>
        <dbReference type="Proteomes" id="UP001156706"/>
    </source>
</evidence>
<keyword evidence="1" id="KW-0472">Membrane</keyword>
<feature type="transmembrane region" description="Helical" evidence="1">
    <location>
        <begin position="32"/>
        <end position="50"/>
    </location>
</feature>
<feature type="transmembrane region" description="Helical" evidence="1">
    <location>
        <begin position="98"/>
        <end position="121"/>
    </location>
</feature>
<protein>
    <recommendedName>
        <fullName evidence="4">DUF2189 domain-containing protein</fullName>
    </recommendedName>
</protein>